<protein>
    <submittedName>
        <fullName evidence="6">Cytochrome P450</fullName>
    </submittedName>
</protein>
<evidence type="ECO:0000256" key="3">
    <source>
        <dbReference type="ARBA" id="ARBA00022723"/>
    </source>
</evidence>
<dbReference type="PANTHER" id="PTHR24302:SF15">
    <property type="entry name" value="FATTY-ACID PEROXYGENASE"/>
    <property type="match status" value="1"/>
</dbReference>
<dbReference type="InterPro" id="IPR002401">
    <property type="entry name" value="Cyt_P450_E_grp-I"/>
</dbReference>
<name>A0ABR7RNS6_9PROT</name>
<dbReference type="Pfam" id="PF00067">
    <property type="entry name" value="p450"/>
    <property type="match status" value="1"/>
</dbReference>
<dbReference type="SUPFAM" id="SSF48264">
    <property type="entry name" value="Cytochrome P450"/>
    <property type="match status" value="1"/>
</dbReference>
<accession>A0ABR7RNS6</accession>
<gene>
    <name evidence="6" type="ORF">IBL26_14015</name>
</gene>
<evidence type="ECO:0000256" key="5">
    <source>
        <dbReference type="ARBA" id="ARBA00023004"/>
    </source>
</evidence>
<dbReference type="InterPro" id="IPR050705">
    <property type="entry name" value="Cytochrome_P450_3A"/>
</dbReference>
<keyword evidence="5" id="KW-0408">Iron</keyword>
<comment type="similarity">
    <text evidence="1">Belongs to the cytochrome P450 family.</text>
</comment>
<keyword evidence="3" id="KW-0479">Metal-binding</keyword>
<dbReference type="EMBL" id="JACTVA010000024">
    <property type="protein sequence ID" value="MBC9207956.1"/>
    <property type="molecule type" value="Genomic_DNA"/>
</dbReference>
<keyword evidence="4" id="KW-0560">Oxidoreductase</keyword>
<dbReference type="Gene3D" id="1.10.630.10">
    <property type="entry name" value="Cytochrome P450"/>
    <property type="match status" value="1"/>
</dbReference>
<sequence length="414" mass="46740">MPAIPHAAGIDNTIPFLREAYTFVSRRCERLGSDLFTTRIMLTPVLCMRGAEAARVFYDGDRFTRQGAMPQTVLRLLQDKGSVQGLDGAAHRHRKALFMSLMSPDGIARIAGLLEHHWREALPRWTSMAEVRLLPAIGDVLTRTACDWAGVPVPERDMPTLSRELQAMIREAGHVRPGTLYALALRRRTERRMRWLVEDVRAGRVTPPEGSALAAVARHREPDGTPLGSNAAAVELINLLRPVVAVNRFIIFAALALHQHSEWRQRLADDEAWLEPFVQEVRRFYPFFPLVGGRVRRGFEWAGHRFAARDWVILDLYGTNHDSRLWPEPEQFRPERFKDWPGDPYTFIPQGAGDPMAGHRCPGERMTIALIGRAVRLLRGMHYDVPPQDLSISLSNMPAAPRSQLVLSRVRAAA</sequence>
<proteinExistence type="inferred from homology"/>
<evidence type="ECO:0000313" key="6">
    <source>
        <dbReference type="EMBL" id="MBC9207956.1"/>
    </source>
</evidence>
<dbReference type="InterPro" id="IPR001128">
    <property type="entry name" value="Cyt_P450"/>
</dbReference>
<evidence type="ECO:0000256" key="2">
    <source>
        <dbReference type="ARBA" id="ARBA00022617"/>
    </source>
</evidence>
<evidence type="ECO:0000313" key="7">
    <source>
        <dbReference type="Proteomes" id="UP000626026"/>
    </source>
</evidence>
<dbReference type="PRINTS" id="PR00463">
    <property type="entry name" value="EP450I"/>
</dbReference>
<comment type="caution">
    <text evidence="6">The sequence shown here is derived from an EMBL/GenBank/DDBJ whole genome shotgun (WGS) entry which is preliminary data.</text>
</comment>
<dbReference type="CDD" id="cd11067">
    <property type="entry name" value="CYP152"/>
    <property type="match status" value="1"/>
</dbReference>
<dbReference type="RefSeq" id="WP_187785121.1">
    <property type="nucleotide sequence ID" value="NZ_JACTVA010000024.1"/>
</dbReference>
<dbReference type="PANTHER" id="PTHR24302">
    <property type="entry name" value="CYTOCHROME P450 FAMILY 3"/>
    <property type="match status" value="1"/>
</dbReference>
<reference evidence="6 7" key="1">
    <citation type="journal article" date="2013" name="Int. J. Syst. Evol. Microbiol.">
        <title>Roseomonas aerophila sp. nov., isolated from air.</title>
        <authorList>
            <person name="Kim S.J."/>
            <person name="Weon H.Y."/>
            <person name="Ahn J.H."/>
            <person name="Hong S.B."/>
            <person name="Seok S.J."/>
            <person name="Whang K.S."/>
            <person name="Kwon S.W."/>
        </authorList>
    </citation>
    <scope>NUCLEOTIDE SEQUENCE [LARGE SCALE GENOMIC DNA]</scope>
    <source>
        <strain evidence="6 7">NBRC 108923</strain>
    </source>
</reference>
<dbReference type="InterPro" id="IPR036396">
    <property type="entry name" value="Cyt_P450_sf"/>
</dbReference>
<keyword evidence="7" id="KW-1185">Reference proteome</keyword>
<organism evidence="6 7">
    <name type="scientific">Teichococcus aerophilus</name>
    <dbReference type="NCBI Taxonomy" id="1224513"/>
    <lineage>
        <taxon>Bacteria</taxon>
        <taxon>Pseudomonadati</taxon>
        <taxon>Pseudomonadota</taxon>
        <taxon>Alphaproteobacteria</taxon>
        <taxon>Acetobacterales</taxon>
        <taxon>Roseomonadaceae</taxon>
        <taxon>Roseomonas</taxon>
    </lineage>
</organism>
<evidence type="ECO:0000256" key="1">
    <source>
        <dbReference type="ARBA" id="ARBA00010617"/>
    </source>
</evidence>
<keyword evidence="2" id="KW-0349">Heme</keyword>
<dbReference type="Proteomes" id="UP000626026">
    <property type="component" value="Unassembled WGS sequence"/>
</dbReference>
<evidence type="ECO:0000256" key="4">
    <source>
        <dbReference type="ARBA" id="ARBA00023002"/>
    </source>
</evidence>